<reference evidence="2 3" key="1">
    <citation type="submission" date="2019-02" db="EMBL/GenBank/DDBJ databases">
        <title>Genomic Encyclopedia of Type Strains, Phase IV (KMG-IV): sequencing the most valuable type-strain genomes for metagenomic binning, comparative biology and taxonomic classification.</title>
        <authorList>
            <person name="Goeker M."/>
        </authorList>
    </citation>
    <scope>NUCLEOTIDE SEQUENCE [LARGE SCALE GENOMIC DNA]</scope>
    <source>
        <strain evidence="2 3">DSM 21056</strain>
    </source>
</reference>
<evidence type="ECO:0000313" key="2">
    <source>
        <dbReference type="EMBL" id="RZU98690.1"/>
    </source>
</evidence>
<dbReference type="Pfam" id="PF12706">
    <property type="entry name" value="Lactamase_B_2"/>
    <property type="match status" value="1"/>
</dbReference>
<dbReference type="InterPro" id="IPR036866">
    <property type="entry name" value="RibonucZ/Hydroxyglut_hydro"/>
</dbReference>
<name>A0A4Q8D0F0_9GAMM</name>
<dbReference type="GO" id="GO:0047555">
    <property type="term" value="F:3',5'-cyclic-GMP phosphodiesterase activity"/>
    <property type="evidence" value="ECO:0007669"/>
    <property type="project" value="TreeGrafter"/>
</dbReference>
<dbReference type="InterPro" id="IPR001279">
    <property type="entry name" value="Metallo-B-lactamas"/>
</dbReference>
<comment type="caution">
    <text evidence="2">The sequence shown here is derived from an EMBL/GenBank/DDBJ whole genome shotgun (WGS) entry which is preliminary data.</text>
</comment>
<dbReference type="GO" id="GO:0006198">
    <property type="term" value="P:cAMP catabolic process"/>
    <property type="evidence" value="ECO:0007669"/>
    <property type="project" value="InterPro"/>
</dbReference>
<protein>
    <submittedName>
        <fullName evidence="2">Beta-lactamase family protein</fullName>
    </submittedName>
</protein>
<dbReference type="EMBL" id="SHLI01000001">
    <property type="protein sequence ID" value="RZU98690.1"/>
    <property type="molecule type" value="Genomic_DNA"/>
</dbReference>
<dbReference type="OrthoDB" id="9803916at2"/>
<dbReference type="GO" id="GO:0004115">
    <property type="term" value="F:3',5'-cyclic-AMP phosphodiesterase activity"/>
    <property type="evidence" value="ECO:0007669"/>
    <property type="project" value="InterPro"/>
</dbReference>
<dbReference type="AlphaFoldDB" id="A0A4Q8D0F0"/>
<dbReference type="SMART" id="SM00849">
    <property type="entry name" value="Lactamase_B"/>
    <property type="match status" value="1"/>
</dbReference>
<sequence>MTPRIPGRLSPTHKAMHIQTLGSSGGLESGNGTTAFHIAPATLIDAGTGSQRLERAQLDSLSDVLLTHAHADHIAGLPLLIDALFDTLTTTGRALNVHALPETIQSLRAHVFNNDIWPDFSRLPSARAGVLRFHPLTPWQPLSLAGEGDSRLTVTPFPVAHTVPTCGFCIDDTDTRTAICGDTGLSDVSIDALNRLAPLTDLYIECGLSNAHDRLAEQARHLTPDRLTRLLGALDVQPERVWITHLKPLQREAIIEMLRAQLPPSLCWALA</sequence>
<dbReference type="PANTHER" id="PTHR28283">
    <property type="entry name" value="3',5'-CYCLIC-NUCLEOTIDE PHOSPHODIESTERASE 1"/>
    <property type="match status" value="1"/>
</dbReference>
<evidence type="ECO:0000259" key="1">
    <source>
        <dbReference type="SMART" id="SM00849"/>
    </source>
</evidence>
<dbReference type="PRINTS" id="PR00388">
    <property type="entry name" value="PDIESTERASE2"/>
</dbReference>
<dbReference type="CDD" id="cd07735">
    <property type="entry name" value="class_II_PDE_MBL-fold"/>
    <property type="match status" value="1"/>
</dbReference>
<dbReference type="SUPFAM" id="SSF56281">
    <property type="entry name" value="Metallo-hydrolase/oxidoreductase"/>
    <property type="match status" value="1"/>
</dbReference>
<dbReference type="Proteomes" id="UP000292298">
    <property type="component" value="Unassembled WGS sequence"/>
</dbReference>
<gene>
    <name evidence="2" type="ORF">EV698_0949</name>
</gene>
<dbReference type="PANTHER" id="PTHR28283:SF1">
    <property type="entry name" value="3',5'-CYCLIC-NUCLEOTIDE PHOSPHODIESTERASE 1"/>
    <property type="match status" value="1"/>
</dbReference>
<dbReference type="GO" id="GO:1902660">
    <property type="term" value="P:negative regulation of glucose mediated signaling pathway"/>
    <property type="evidence" value="ECO:0007669"/>
    <property type="project" value="TreeGrafter"/>
</dbReference>
<feature type="domain" description="Metallo-beta-lactamase" evidence="1">
    <location>
        <begin position="32"/>
        <end position="234"/>
    </location>
</feature>
<evidence type="ECO:0000313" key="3">
    <source>
        <dbReference type="Proteomes" id="UP000292298"/>
    </source>
</evidence>
<keyword evidence="3" id="KW-1185">Reference proteome</keyword>
<proteinExistence type="predicted"/>
<dbReference type="Gene3D" id="3.60.15.10">
    <property type="entry name" value="Ribonuclease Z/Hydroxyacylglutathione hydrolase-like"/>
    <property type="match status" value="1"/>
</dbReference>
<accession>A0A4Q8D0F0</accession>
<dbReference type="InterPro" id="IPR000396">
    <property type="entry name" value="Pdiesterase2"/>
</dbReference>
<organism evidence="2 3">
    <name type="scientific">Spiribacter vilamensis</name>
    <dbReference type="NCBI Taxonomy" id="531306"/>
    <lineage>
        <taxon>Bacteria</taxon>
        <taxon>Pseudomonadati</taxon>
        <taxon>Pseudomonadota</taxon>
        <taxon>Gammaproteobacteria</taxon>
        <taxon>Chromatiales</taxon>
        <taxon>Ectothiorhodospiraceae</taxon>
        <taxon>Spiribacter</taxon>
    </lineage>
</organism>